<evidence type="ECO:0000256" key="1">
    <source>
        <dbReference type="SAM" id="Phobius"/>
    </source>
</evidence>
<evidence type="ECO:0000313" key="2">
    <source>
        <dbReference type="EMBL" id="CAP20125.1"/>
    </source>
</evidence>
<protein>
    <submittedName>
        <fullName evidence="2">Uncharacterized protein</fullName>
    </submittedName>
</protein>
<keyword evidence="1" id="KW-1133">Transmembrane helix</keyword>
<geneLocation type="plasmid" evidence="2">
    <name>pYE854</name>
</geneLocation>
<dbReference type="AlphaFoldDB" id="B0RKL9"/>
<feature type="transmembrane region" description="Helical" evidence="1">
    <location>
        <begin position="6"/>
        <end position="27"/>
    </location>
</feature>
<reference evidence="2" key="1">
    <citation type="journal article" date="2008" name="J. Bacteriol.">
        <title>Genetic and functional properties of the self-transmissible Yersinia enterocolitica plasmid pYE854, which mobilizes the virulence plasmid pYV.</title>
        <authorList>
            <person name="Hammerl J.A."/>
            <person name="Klein I."/>
            <person name="Lanka E."/>
            <person name="Appel B."/>
            <person name="Hertwig S."/>
        </authorList>
    </citation>
    <scope>NUCLEOTIDE SEQUENCE [LARGE SCALE GENOMIC DNA]</scope>
    <source>
        <strain evidence="2">29854</strain>
        <plasmid evidence="2">pYE854</plasmid>
    </source>
</reference>
<sequence length="72" mass="8530">MQPVYLWALALKVLMVPVGLQNNLVIVKLKKQQRTFQLVQQMFVILPMLIERHKNVNCFFIVKFKVWKICTA</sequence>
<name>B0RKL9_YEREN</name>
<organism evidence="2">
    <name type="scientific">Yersinia enterocolitica</name>
    <dbReference type="NCBI Taxonomy" id="630"/>
    <lineage>
        <taxon>Bacteria</taxon>
        <taxon>Pseudomonadati</taxon>
        <taxon>Pseudomonadota</taxon>
        <taxon>Gammaproteobacteria</taxon>
        <taxon>Enterobacterales</taxon>
        <taxon>Yersiniaceae</taxon>
        <taxon>Yersinia</taxon>
    </lineage>
</organism>
<dbReference type="EMBL" id="AM905950">
    <property type="protein sequence ID" value="CAP20125.1"/>
    <property type="molecule type" value="Genomic_DNA"/>
</dbReference>
<keyword evidence="2" id="KW-0614">Plasmid</keyword>
<keyword evidence="1" id="KW-0472">Membrane</keyword>
<proteinExistence type="predicted"/>
<keyword evidence="1" id="KW-0812">Transmembrane</keyword>
<accession>B0RKL9</accession>